<keyword evidence="2" id="KW-1185">Reference proteome</keyword>
<proteinExistence type="predicted"/>
<dbReference type="EMBL" id="BQNB010018492">
    <property type="protein sequence ID" value="GJT75015.1"/>
    <property type="molecule type" value="Genomic_DNA"/>
</dbReference>
<reference evidence="1" key="1">
    <citation type="journal article" date="2022" name="Int. J. Mol. Sci.">
        <title>Draft Genome of Tanacetum Coccineum: Genomic Comparison of Closely Related Tanacetum-Family Plants.</title>
        <authorList>
            <person name="Yamashiro T."/>
            <person name="Shiraishi A."/>
            <person name="Nakayama K."/>
            <person name="Satake H."/>
        </authorList>
    </citation>
    <scope>NUCLEOTIDE SEQUENCE</scope>
</reference>
<reference evidence="1" key="2">
    <citation type="submission" date="2022-01" db="EMBL/GenBank/DDBJ databases">
        <authorList>
            <person name="Yamashiro T."/>
            <person name="Shiraishi A."/>
            <person name="Satake H."/>
            <person name="Nakayama K."/>
        </authorList>
    </citation>
    <scope>NUCLEOTIDE SEQUENCE</scope>
</reference>
<dbReference type="Proteomes" id="UP001151760">
    <property type="component" value="Unassembled WGS sequence"/>
</dbReference>
<gene>
    <name evidence="1" type="ORF">Tco_1041740</name>
</gene>
<evidence type="ECO:0000313" key="1">
    <source>
        <dbReference type="EMBL" id="GJT75015.1"/>
    </source>
</evidence>
<sequence length="330" mass="37177">MHNNIMAAGSRDRPPMLATGRYAQWRSRFLRYINTRPNGDALRKCILKGPYTSTTITTPVVPTTEDSPAVPEQTIVEIVMNMTPKNIAHFESEKEAIHLILTGIRDEIYSTVDACQTAQEMWEAIERLQQVNELRAKRMAKNANPLALVATAQTLQDPYYKCKKMKLSQDMQLIQKLRHDQKRMKKVFEVMSEGTWYPKDSGFELTAFSDADLAGCLDTRKALLEGDHSLGDKLIRWVGWGQLADKVYESLPENGLSILSEDSHKVVRLGINPMIQPEPEDLPKDNPKLEIAVLRYVVPTGRVIATVSIKVPTGRYIVPAGYIISPSRVT</sequence>
<organism evidence="1 2">
    <name type="scientific">Tanacetum coccineum</name>
    <dbReference type="NCBI Taxonomy" id="301880"/>
    <lineage>
        <taxon>Eukaryota</taxon>
        <taxon>Viridiplantae</taxon>
        <taxon>Streptophyta</taxon>
        <taxon>Embryophyta</taxon>
        <taxon>Tracheophyta</taxon>
        <taxon>Spermatophyta</taxon>
        <taxon>Magnoliopsida</taxon>
        <taxon>eudicotyledons</taxon>
        <taxon>Gunneridae</taxon>
        <taxon>Pentapetalae</taxon>
        <taxon>asterids</taxon>
        <taxon>campanulids</taxon>
        <taxon>Asterales</taxon>
        <taxon>Asteraceae</taxon>
        <taxon>Asteroideae</taxon>
        <taxon>Anthemideae</taxon>
        <taxon>Anthemidinae</taxon>
        <taxon>Tanacetum</taxon>
    </lineage>
</organism>
<comment type="caution">
    <text evidence="1">The sequence shown here is derived from an EMBL/GenBank/DDBJ whole genome shotgun (WGS) entry which is preliminary data.</text>
</comment>
<evidence type="ECO:0000313" key="2">
    <source>
        <dbReference type="Proteomes" id="UP001151760"/>
    </source>
</evidence>
<accession>A0ABQ5GIF1</accession>
<name>A0ABQ5GIF1_9ASTR</name>
<protein>
    <submittedName>
        <fullName evidence="1">Uncharacterized protein</fullName>
    </submittedName>
</protein>